<dbReference type="AlphaFoldDB" id="A0A0E9RZE7"/>
<name>A0A0E9RZE7_ANGAN</name>
<proteinExistence type="predicted"/>
<protein>
    <submittedName>
        <fullName evidence="1">Uncharacterized protein</fullName>
    </submittedName>
</protein>
<accession>A0A0E9RZE7</accession>
<sequence length="24" mass="2629">MQLLMGEITAERNSSSLFSCLIKG</sequence>
<evidence type="ECO:0000313" key="1">
    <source>
        <dbReference type="EMBL" id="JAH33653.1"/>
    </source>
</evidence>
<reference evidence="1" key="1">
    <citation type="submission" date="2014-11" db="EMBL/GenBank/DDBJ databases">
        <authorList>
            <person name="Amaro Gonzalez C."/>
        </authorList>
    </citation>
    <scope>NUCLEOTIDE SEQUENCE</scope>
</reference>
<reference evidence="1" key="2">
    <citation type="journal article" date="2015" name="Fish Shellfish Immunol.">
        <title>Early steps in the European eel (Anguilla anguilla)-Vibrio vulnificus interaction in the gills: Role of the RtxA13 toxin.</title>
        <authorList>
            <person name="Callol A."/>
            <person name="Pajuelo D."/>
            <person name="Ebbesson L."/>
            <person name="Teles M."/>
            <person name="MacKenzie S."/>
            <person name="Amaro C."/>
        </authorList>
    </citation>
    <scope>NUCLEOTIDE SEQUENCE</scope>
</reference>
<organism evidence="1">
    <name type="scientific">Anguilla anguilla</name>
    <name type="common">European freshwater eel</name>
    <name type="synonym">Muraena anguilla</name>
    <dbReference type="NCBI Taxonomy" id="7936"/>
    <lineage>
        <taxon>Eukaryota</taxon>
        <taxon>Metazoa</taxon>
        <taxon>Chordata</taxon>
        <taxon>Craniata</taxon>
        <taxon>Vertebrata</taxon>
        <taxon>Euteleostomi</taxon>
        <taxon>Actinopterygii</taxon>
        <taxon>Neopterygii</taxon>
        <taxon>Teleostei</taxon>
        <taxon>Anguilliformes</taxon>
        <taxon>Anguillidae</taxon>
        <taxon>Anguilla</taxon>
    </lineage>
</organism>
<dbReference type="EMBL" id="GBXM01074924">
    <property type="protein sequence ID" value="JAH33653.1"/>
    <property type="molecule type" value="Transcribed_RNA"/>
</dbReference>